<name>A0A090QTW4_9GAMM</name>
<dbReference type="InterPro" id="IPR036188">
    <property type="entry name" value="FAD/NAD-bd_sf"/>
</dbReference>
<keyword evidence="4" id="KW-0274">FAD</keyword>
<evidence type="ECO:0000259" key="6">
    <source>
        <dbReference type="Pfam" id="PF01266"/>
    </source>
</evidence>
<dbReference type="STRING" id="754436.JCM19237_2707"/>
<dbReference type="GO" id="GO:0004368">
    <property type="term" value="F:glycerol-3-phosphate dehydrogenase (quinone) activity"/>
    <property type="evidence" value="ECO:0007669"/>
    <property type="project" value="UniProtKB-EC"/>
</dbReference>
<dbReference type="Gene3D" id="3.50.50.60">
    <property type="entry name" value="FAD/NAD(P)-binding domain"/>
    <property type="match status" value="1"/>
</dbReference>
<dbReference type="PANTHER" id="PTHR11985">
    <property type="entry name" value="GLYCEROL-3-PHOSPHATE DEHYDROGENASE"/>
    <property type="match status" value="1"/>
</dbReference>
<dbReference type="EMBL" id="BBMN01000012">
    <property type="protein sequence ID" value="GAL06610.1"/>
    <property type="molecule type" value="Genomic_DNA"/>
</dbReference>
<dbReference type="GO" id="GO:0046168">
    <property type="term" value="P:glycerol-3-phosphate catabolic process"/>
    <property type="evidence" value="ECO:0007669"/>
    <property type="project" value="TreeGrafter"/>
</dbReference>
<comment type="similarity">
    <text evidence="2">Belongs to the FAD-dependent glycerol-3-phosphate dehydrogenase family.</text>
</comment>
<dbReference type="eggNOG" id="COG0578">
    <property type="taxonomic scope" value="Bacteria"/>
</dbReference>
<dbReference type="InterPro" id="IPR000447">
    <property type="entry name" value="G3P_DH_FAD-dep"/>
</dbReference>
<evidence type="ECO:0000256" key="1">
    <source>
        <dbReference type="ARBA" id="ARBA00001974"/>
    </source>
</evidence>
<comment type="cofactor">
    <cofactor evidence="1">
        <name>FAD</name>
        <dbReference type="ChEBI" id="CHEBI:57692"/>
    </cofactor>
</comment>
<evidence type="ECO:0000256" key="4">
    <source>
        <dbReference type="ARBA" id="ARBA00022827"/>
    </source>
</evidence>
<dbReference type="Proteomes" id="UP000029227">
    <property type="component" value="Unassembled WGS sequence"/>
</dbReference>
<keyword evidence="5 7" id="KW-0560">Oxidoreductase</keyword>
<proteinExistence type="inferred from homology"/>
<evidence type="ECO:0000313" key="7">
    <source>
        <dbReference type="EMBL" id="GAL06610.1"/>
    </source>
</evidence>
<comment type="caution">
    <text evidence="7">The sequence shown here is derived from an EMBL/GenBank/DDBJ whole genome shotgun (WGS) entry which is preliminary data.</text>
</comment>
<evidence type="ECO:0000256" key="5">
    <source>
        <dbReference type="ARBA" id="ARBA00023002"/>
    </source>
</evidence>
<feature type="domain" description="FAD dependent oxidoreductase" evidence="6">
    <location>
        <begin position="8"/>
        <end position="82"/>
    </location>
</feature>
<dbReference type="PRINTS" id="PR01001">
    <property type="entry name" value="FADG3PDH"/>
</dbReference>
<sequence length="118" mass="13118">MNSWFETDVVIIGGGATGTGIMRDCALRGIRCILVEKDDLASGTTGRNHGLLHSGARYAVTDQESAKECIQENRILKNIARHCVEDTQAYSFPCQTMIWIFRKPSSLPVSRLISMWNS</sequence>
<dbReference type="Pfam" id="PF01266">
    <property type="entry name" value="DAO"/>
    <property type="match status" value="1"/>
</dbReference>
<dbReference type="InterPro" id="IPR006076">
    <property type="entry name" value="FAD-dep_OxRdtase"/>
</dbReference>
<dbReference type="SUPFAM" id="SSF51905">
    <property type="entry name" value="FAD/NAD(P)-binding domain"/>
    <property type="match status" value="1"/>
</dbReference>
<evidence type="ECO:0000313" key="8">
    <source>
        <dbReference type="Proteomes" id="UP000029227"/>
    </source>
</evidence>
<accession>A0A090QTW4</accession>
<keyword evidence="3" id="KW-0285">Flavoprotein</keyword>
<evidence type="ECO:0000256" key="3">
    <source>
        <dbReference type="ARBA" id="ARBA00022630"/>
    </source>
</evidence>
<reference evidence="7 8" key="1">
    <citation type="journal article" date="2014" name="Genome Announc.">
        <title>Draft Genome Sequences of Two Vibrionaceae Species, Vibrio ponticus C121 and Photobacterium aphoticum C119, Isolated as Coral Reef Microbiota.</title>
        <authorList>
            <person name="Al-saari N."/>
            <person name="Meirelles P.M."/>
            <person name="Mino S."/>
            <person name="Suda W."/>
            <person name="Oshima K."/>
            <person name="Hattori M."/>
            <person name="Ohkuma M."/>
            <person name="Thompson F.L."/>
            <person name="Gomez-Gil B."/>
            <person name="Sawabe T."/>
            <person name="Sawabe T."/>
        </authorList>
    </citation>
    <scope>NUCLEOTIDE SEQUENCE [LARGE SCALE GENOMIC DNA]</scope>
    <source>
        <strain evidence="7 8">JCM 19237</strain>
    </source>
</reference>
<dbReference type="FunFam" id="3.50.50.60:FF:000102">
    <property type="entry name" value="Glycerol-3-phosphate dehydrogenase"/>
    <property type="match status" value="1"/>
</dbReference>
<organism evidence="7 8">
    <name type="scientific">Photobacterium aphoticum</name>
    <dbReference type="NCBI Taxonomy" id="754436"/>
    <lineage>
        <taxon>Bacteria</taxon>
        <taxon>Pseudomonadati</taxon>
        <taxon>Pseudomonadota</taxon>
        <taxon>Gammaproteobacteria</taxon>
        <taxon>Vibrionales</taxon>
        <taxon>Vibrionaceae</taxon>
        <taxon>Photobacterium</taxon>
    </lineage>
</organism>
<gene>
    <name evidence="7" type="ORF">JCM19237_2707</name>
</gene>
<evidence type="ECO:0000256" key="2">
    <source>
        <dbReference type="ARBA" id="ARBA00007330"/>
    </source>
</evidence>
<dbReference type="PANTHER" id="PTHR11985:SF35">
    <property type="entry name" value="ANAEROBIC GLYCEROL-3-PHOSPHATE DEHYDROGENASE SUBUNIT A"/>
    <property type="match status" value="1"/>
</dbReference>
<dbReference type="AlphaFoldDB" id="A0A090QTW4"/>
<protein>
    <submittedName>
        <fullName evidence="7">Anaerobic glycerol-3-phosphate dehydrogenase subunit A</fullName>
        <ecNumber evidence="7">1.1.5.3</ecNumber>
    </submittedName>
</protein>
<dbReference type="EC" id="1.1.5.3" evidence="7"/>